<dbReference type="AlphaFoldDB" id="A0ABC8K2W9"/>
<dbReference type="Proteomes" id="UP001642260">
    <property type="component" value="Unassembled WGS sequence"/>
</dbReference>
<evidence type="ECO:0000313" key="1">
    <source>
        <dbReference type="EMBL" id="CAH8352139.1"/>
    </source>
</evidence>
<name>A0ABC8K2W9_ERUVS</name>
<gene>
    <name evidence="1" type="ORF">ERUC_LOCUS18499</name>
</gene>
<proteinExistence type="predicted"/>
<protein>
    <submittedName>
        <fullName evidence="1">Uncharacterized protein</fullName>
    </submittedName>
</protein>
<evidence type="ECO:0000313" key="2">
    <source>
        <dbReference type="Proteomes" id="UP001642260"/>
    </source>
</evidence>
<comment type="caution">
    <text evidence="1">The sequence shown here is derived from an EMBL/GenBank/DDBJ whole genome shotgun (WGS) entry which is preliminary data.</text>
</comment>
<organism evidence="1 2">
    <name type="scientific">Eruca vesicaria subsp. sativa</name>
    <name type="common">Garden rocket</name>
    <name type="synonym">Eruca sativa</name>
    <dbReference type="NCBI Taxonomy" id="29727"/>
    <lineage>
        <taxon>Eukaryota</taxon>
        <taxon>Viridiplantae</taxon>
        <taxon>Streptophyta</taxon>
        <taxon>Embryophyta</taxon>
        <taxon>Tracheophyta</taxon>
        <taxon>Spermatophyta</taxon>
        <taxon>Magnoliopsida</taxon>
        <taxon>eudicotyledons</taxon>
        <taxon>Gunneridae</taxon>
        <taxon>Pentapetalae</taxon>
        <taxon>rosids</taxon>
        <taxon>malvids</taxon>
        <taxon>Brassicales</taxon>
        <taxon>Brassicaceae</taxon>
        <taxon>Brassiceae</taxon>
        <taxon>Eruca</taxon>
    </lineage>
</organism>
<sequence length="107" mass="12261">MLHNNIGEEKVKAKKSLASPLDDRRCLLVVLSTKSLGPRLVEESRQWVSLRKNHRPSPRGRIAVPLLEEESQCLSATEDDGGFPRQRKSVALLHEENRRLHAEFNQR</sequence>
<reference evidence="1 2" key="1">
    <citation type="submission" date="2022-03" db="EMBL/GenBank/DDBJ databases">
        <authorList>
            <person name="Macdonald S."/>
            <person name="Ahmed S."/>
            <person name="Newling K."/>
        </authorList>
    </citation>
    <scope>NUCLEOTIDE SEQUENCE [LARGE SCALE GENOMIC DNA]</scope>
</reference>
<accession>A0ABC8K2W9</accession>
<dbReference type="EMBL" id="CAKOAT010173044">
    <property type="protein sequence ID" value="CAH8352139.1"/>
    <property type="molecule type" value="Genomic_DNA"/>
</dbReference>
<keyword evidence="2" id="KW-1185">Reference proteome</keyword>